<evidence type="ECO:0000256" key="4">
    <source>
        <dbReference type="ARBA" id="ARBA00023163"/>
    </source>
</evidence>
<organism evidence="6 7">
    <name type="scientific">Rugosimonospora africana</name>
    <dbReference type="NCBI Taxonomy" id="556532"/>
    <lineage>
        <taxon>Bacteria</taxon>
        <taxon>Bacillati</taxon>
        <taxon>Actinomycetota</taxon>
        <taxon>Actinomycetes</taxon>
        <taxon>Micromonosporales</taxon>
        <taxon>Micromonosporaceae</taxon>
        <taxon>Rugosimonospora</taxon>
    </lineage>
</organism>
<keyword evidence="4" id="KW-0804">Transcription</keyword>
<dbReference type="InterPro" id="IPR000847">
    <property type="entry name" value="LysR_HTH_N"/>
</dbReference>
<proteinExistence type="inferred from homology"/>
<dbReference type="Proteomes" id="UP000642748">
    <property type="component" value="Unassembled WGS sequence"/>
</dbReference>
<dbReference type="PRINTS" id="PR00039">
    <property type="entry name" value="HTHLYSR"/>
</dbReference>
<evidence type="ECO:0000256" key="1">
    <source>
        <dbReference type="ARBA" id="ARBA00009437"/>
    </source>
</evidence>
<evidence type="ECO:0000313" key="7">
    <source>
        <dbReference type="Proteomes" id="UP000642748"/>
    </source>
</evidence>
<name>A0A8J3R1W5_9ACTN</name>
<dbReference type="PANTHER" id="PTHR30346">
    <property type="entry name" value="TRANSCRIPTIONAL DUAL REGULATOR HCAR-RELATED"/>
    <property type="match status" value="1"/>
</dbReference>
<keyword evidence="7" id="KW-1185">Reference proteome</keyword>
<accession>A0A8J3R1W5</accession>
<comment type="caution">
    <text evidence="6">The sequence shown here is derived from an EMBL/GenBank/DDBJ whole genome shotgun (WGS) entry which is preliminary data.</text>
</comment>
<evidence type="ECO:0000256" key="3">
    <source>
        <dbReference type="ARBA" id="ARBA00023125"/>
    </source>
</evidence>
<dbReference type="CDD" id="cd08414">
    <property type="entry name" value="PBP2_LTTR_aromatics_like"/>
    <property type="match status" value="1"/>
</dbReference>
<dbReference type="GO" id="GO:0003677">
    <property type="term" value="F:DNA binding"/>
    <property type="evidence" value="ECO:0007669"/>
    <property type="project" value="UniProtKB-KW"/>
</dbReference>
<keyword evidence="3" id="KW-0238">DNA-binding</keyword>
<comment type="similarity">
    <text evidence="1">Belongs to the LysR transcriptional regulatory family.</text>
</comment>
<dbReference type="Gene3D" id="3.40.190.10">
    <property type="entry name" value="Periplasmic binding protein-like II"/>
    <property type="match status" value="2"/>
</dbReference>
<dbReference type="InterPro" id="IPR005119">
    <property type="entry name" value="LysR_subst-bd"/>
</dbReference>
<dbReference type="GO" id="GO:0032993">
    <property type="term" value="C:protein-DNA complex"/>
    <property type="evidence" value="ECO:0007669"/>
    <property type="project" value="TreeGrafter"/>
</dbReference>
<gene>
    <name evidence="6" type="ORF">Raf01_80370</name>
</gene>
<dbReference type="RefSeq" id="WP_203923310.1">
    <property type="nucleotide sequence ID" value="NZ_BONZ01000086.1"/>
</dbReference>
<evidence type="ECO:0000256" key="2">
    <source>
        <dbReference type="ARBA" id="ARBA00023015"/>
    </source>
</evidence>
<dbReference type="EMBL" id="BONZ01000086">
    <property type="protein sequence ID" value="GIH19865.1"/>
    <property type="molecule type" value="Genomic_DNA"/>
</dbReference>
<dbReference type="SUPFAM" id="SSF53850">
    <property type="entry name" value="Periplasmic binding protein-like II"/>
    <property type="match status" value="1"/>
</dbReference>
<dbReference type="SUPFAM" id="SSF46785">
    <property type="entry name" value="Winged helix' DNA-binding domain"/>
    <property type="match status" value="1"/>
</dbReference>
<reference evidence="6" key="1">
    <citation type="submission" date="2021-01" db="EMBL/GenBank/DDBJ databases">
        <title>Whole genome shotgun sequence of Rugosimonospora africana NBRC 104875.</title>
        <authorList>
            <person name="Komaki H."/>
            <person name="Tamura T."/>
        </authorList>
    </citation>
    <scope>NUCLEOTIDE SEQUENCE</scope>
    <source>
        <strain evidence="6">NBRC 104875</strain>
    </source>
</reference>
<dbReference type="PANTHER" id="PTHR30346:SF0">
    <property type="entry name" value="HCA OPERON TRANSCRIPTIONAL ACTIVATOR HCAR"/>
    <property type="match status" value="1"/>
</dbReference>
<feature type="domain" description="HTH lysR-type" evidence="5">
    <location>
        <begin position="1"/>
        <end position="58"/>
    </location>
</feature>
<dbReference type="AlphaFoldDB" id="A0A8J3R1W5"/>
<evidence type="ECO:0000313" key="6">
    <source>
        <dbReference type="EMBL" id="GIH19865.1"/>
    </source>
</evidence>
<keyword evidence="2" id="KW-0805">Transcription regulation</keyword>
<dbReference type="InterPro" id="IPR036388">
    <property type="entry name" value="WH-like_DNA-bd_sf"/>
</dbReference>
<dbReference type="GO" id="GO:0003700">
    <property type="term" value="F:DNA-binding transcription factor activity"/>
    <property type="evidence" value="ECO:0007669"/>
    <property type="project" value="InterPro"/>
</dbReference>
<dbReference type="InterPro" id="IPR036390">
    <property type="entry name" value="WH_DNA-bd_sf"/>
</dbReference>
<sequence length="302" mass="31998">MDTDLLTSFLEVAQRLHFGHAADRLGMTQPALSHQIRRLERQIGAALFARTSRQVTLTAAGAAFVPQARRVLVELERAVAHCRSIAAGGTGHLRIGSIGAALNSVTPGLVRRLYERLPGLAIQLTQLDTPPQLAALRAGELDLGVVRSADPATGVTLFDLFAEPMMLALPAGHRLATKPLLTGADLRDEAFILWPRATNPLFHDQVLGYCQAAGFSPRTAMEGADIETQLGLVSAGIGVSPQPASFSNLARSGVTFKSLRDAPESVVQLAWSRSAPPVRLDDAVAAATETATEVAAVRLSGH</sequence>
<dbReference type="Pfam" id="PF03466">
    <property type="entry name" value="LysR_substrate"/>
    <property type="match status" value="1"/>
</dbReference>
<dbReference type="PROSITE" id="PS50931">
    <property type="entry name" value="HTH_LYSR"/>
    <property type="match status" value="1"/>
</dbReference>
<dbReference type="Pfam" id="PF00126">
    <property type="entry name" value="HTH_1"/>
    <property type="match status" value="1"/>
</dbReference>
<protein>
    <submittedName>
        <fullName evidence="6">LysR family transcriptional regulator</fullName>
    </submittedName>
</protein>
<dbReference type="FunFam" id="1.10.10.10:FF:000001">
    <property type="entry name" value="LysR family transcriptional regulator"/>
    <property type="match status" value="1"/>
</dbReference>
<dbReference type="Gene3D" id="1.10.10.10">
    <property type="entry name" value="Winged helix-like DNA-binding domain superfamily/Winged helix DNA-binding domain"/>
    <property type="match status" value="1"/>
</dbReference>
<evidence type="ECO:0000259" key="5">
    <source>
        <dbReference type="PROSITE" id="PS50931"/>
    </source>
</evidence>